<keyword evidence="1" id="KW-1133">Transmembrane helix</keyword>
<dbReference type="EMBL" id="CYYV01000011">
    <property type="protein sequence ID" value="CUO61705.1"/>
    <property type="molecule type" value="Genomic_DNA"/>
</dbReference>
<keyword evidence="1" id="KW-0812">Transmembrane</keyword>
<dbReference type="Pfam" id="PF07456">
    <property type="entry name" value="Hpre_diP_synt_I"/>
    <property type="match status" value="1"/>
</dbReference>
<dbReference type="InterPro" id="IPR010898">
    <property type="entry name" value="Hpre_diP_synth_I"/>
</dbReference>
<name>A0A174GMN5_9FIRM</name>
<proteinExistence type="predicted"/>
<reference evidence="2 4" key="1">
    <citation type="submission" date="2015-09" db="EMBL/GenBank/DDBJ databases">
        <authorList>
            <consortium name="Pathogen Informatics"/>
        </authorList>
    </citation>
    <scope>NUCLEOTIDE SEQUENCE [LARGE SCALE GENOMIC DNA]</scope>
    <source>
        <strain evidence="2 4">2789STDY5608849</strain>
    </source>
</reference>
<organism evidence="2 4">
    <name type="scientific">Fusicatenibacter saccharivorans</name>
    <dbReference type="NCBI Taxonomy" id="1150298"/>
    <lineage>
        <taxon>Bacteria</taxon>
        <taxon>Bacillati</taxon>
        <taxon>Bacillota</taxon>
        <taxon>Clostridia</taxon>
        <taxon>Lachnospirales</taxon>
        <taxon>Lachnospiraceae</taxon>
        <taxon>Fusicatenibacter</taxon>
    </lineage>
</organism>
<dbReference type="AlphaFoldDB" id="A0A174GMN5"/>
<reference evidence="3" key="2">
    <citation type="submission" date="2021-02" db="EMBL/GenBank/DDBJ databases">
        <title>Metagenome-assembled genomes from human diarrheal sample B26.</title>
        <authorList>
            <person name="Ateba T.P."/>
            <person name="Alayande K.A."/>
            <person name="Mwanza M."/>
        </authorList>
    </citation>
    <scope>NUCLEOTIDE SEQUENCE</scope>
    <source>
        <strain evidence="3">06WH</strain>
    </source>
</reference>
<evidence type="ECO:0000313" key="3">
    <source>
        <dbReference type="EMBL" id="MBN2954190.1"/>
    </source>
</evidence>
<evidence type="ECO:0000313" key="2">
    <source>
        <dbReference type="EMBL" id="CUO61705.1"/>
    </source>
</evidence>
<feature type="transmembrane region" description="Helical" evidence="1">
    <location>
        <begin position="12"/>
        <end position="35"/>
    </location>
</feature>
<evidence type="ECO:0000256" key="1">
    <source>
        <dbReference type="SAM" id="Phobius"/>
    </source>
</evidence>
<feature type="transmembrane region" description="Helical" evidence="1">
    <location>
        <begin position="135"/>
        <end position="156"/>
    </location>
</feature>
<evidence type="ECO:0000313" key="4">
    <source>
        <dbReference type="Proteomes" id="UP000095706"/>
    </source>
</evidence>
<dbReference type="RefSeq" id="WP_055228156.1">
    <property type="nucleotide sequence ID" value="NZ_CYYV01000011.1"/>
</dbReference>
<dbReference type="InterPro" id="IPR014535">
    <property type="entry name" value="Hpre_diP_synt_I"/>
</dbReference>
<feature type="transmembrane region" description="Helical" evidence="1">
    <location>
        <begin position="47"/>
        <end position="70"/>
    </location>
</feature>
<keyword evidence="1" id="KW-0472">Membrane</keyword>
<accession>A0A174GMN5</accession>
<feature type="transmembrane region" description="Helical" evidence="1">
    <location>
        <begin position="82"/>
        <end position="99"/>
    </location>
</feature>
<dbReference type="EMBL" id="JAFHBD010000058">
    <property type="protein sequence ID" value="MBN2954190.1"/>
    <property type="molecule type" value="Genomic_DNA"/>
</dbReference>
<dbReference type="Proteomes" id="UP000737612">
    <property type="component" value="Unassembled WGS sequence"/>
</dbReference>
<feature type="transmembrane region" description="Helical" evidence="1">
    <location>
        <begin position="105"/>
        <end position="128"/>
    </location>
</feature>
<sequence length="174" mass="18572">MRDSRTASRKIALCAMLMALAMIFSYVEVLIPINLGVPGIKLGIANLVVVVGLFFLPAGEVLMISVARILLMGYLFGNGMSILYSLAGGLLSFLVMFLLKHIKGFSITGVSIAGGVTHNVAQICVAALVVQNRKLFYYLPALLVAGVITGMLIGILSDRILSAVKREGRKSSSR</sequence>
<gene>
    <name evidence="2" type="ORF">ERS852406_02400</name>
    <name evidence="3" type="ORF">JTJ23_11505</name>
</gene>
<dbReference type="Gene3D" id="1.10.1760.20">
    <property type="match status" value="1"/>
</dbReference>
<dbReference type="PIRSF" id="PIRSF027391">
    <property type="entry name" value="Hpre_diP_synt_I"/>
    <property type="match status" value="1"/>
</dbReference>
<protein>
    <submittedName>
        <fullName evidence="3">Gx transporter family protein</fullName>
    </submittedName>
    <submittedName>
        <fullName evidence="2">Heptaprenyl diphosphate synthase component I</fullName>
    </submittedName>
</protein>
<dbReference type="Proteomes" id="UP000095706">
    <property type="component" value="Unassembled WGS sequence"/>
</dbReference>